<dbReference type="SUPFAM" id="SSF53098">
    <property type="entry name" value="Ribonuclease H-like"/>
    <property type="match status" value="1"/>
</dbReference>
<dbReference type="Gene3D" id="3.30.420.10">
    <property type="entry name" value="Ribonuclease H-like superfamily/Ribonuclease H"/>
    <property type="match status" value="1"/>
</dbReference>
<proteinExistence type="predicted"/>
<keyword evidence="2" id="KW-1185">Reference proteome</keyword>
<dbReference type="InterPro" id="IPR012337">
    <property type="entry name" value="RNaseH-like_sf"/>
</dbReference>
<protein>
    <recommendedName>
        <fullName evidence="3">Integrase core domain-containing protein</fullName>
    </recommendedName>
</protein>
<dbReference type="RefSeq" id="WP_139218155.1">
    <property type="nucleotide sequence ID" value="NZ_CBCRYP010000075.1"/>
</dbReference>
<dbReference type="Proteomes" id="UP000183635">
    <property type="component" value="Unassembled WGS sequence"/>
</dbReference>
<accession>A0A1I3F869</accession>
<name>A0A1I3F869_9RHOB</name>
<evidence type="ECO:0000313" key="1">
    <source>
        <dbReference type="EMBL" id="SFI07373.1"/>
    </source>
</evidence>
<evidence type="ECO:0008006" key="3">
    <source>
        <dbReference type="Google" id="ProtNLM"/>
    </source>
</evidence>
<dbReference type="EMBL" id="FOPU01000064">
    <property type="protein sequence ID" value="SFI07373.1"/>
    <property type="molecule type" value="Genomic_DNA"/>
</dbReference>
<gene>
    <name evidence="1" type="ORF">SAMN04488021_1644</name>
</gene>
<sequence>MTLNYTIPPGLHVKTAGTTRILYPNGDGHYRAEHAETGRVEVMSYNEVLARLRRPDCSTNQIADSGGAARVRQGGLHYRQQLSEDLRDQIDLRKAIIAGVDYLAEAGVEVTAAALDKDHNRRVMRDIARQLYITRPINLAPRGGSTKLVAFMPKGRTILEYRQRYIDAGHDEMSLVDRVWLRGNRAPRILTRVRELMTEAIEQIHLDLKKPNVSAALRHLCTLITEENAKRKLNGLEPLKPVTHKTMADHIRMIGSTALAIARDGARAVANNRSRGCTDTRALMIGELVQIDECKLSLITVAKKKGWWERLSADEQAALEEIDEIIHTRLWLVLMLDVATRMPLAWVLTGSPSKEATLEAMRMATRDKTREKVIYGCECDPMPPVGIGSLKGDNGYGIRNAAVKAATLGILGQSVDARSYHGVDKPYLERMFGSMESILINLIHGYTGRRAGALPGYDPIKNGVLDCEELYGLITRYLVDEYPNERHYGVTLMGRRPIKMKEYIDHNYGAISAPGPHDRRIHLGWENKAKITDEGVKVFGLPYNSPALQSVRDHVEGKVSVHSDPDCTNHVTVLIKGHPDPILADLS</sequence>
<dbReference type="OrthoDB" id="5287589at2"/>
<reference evidence="1 2" key="1">
    <citation type="submission" date="2016-10" db="EMBL/GenBank/DDBJ databases">
        <authorList>
            <person name="de Groot N.N."/>
        </authorList>
    </citation>
    <scope>NUCLEOTIDE SEQUENCE [LARGE SCALE GENOMIC DNA]</scope>
    <source>
        <strain evidence="1 2">DSM 8537</strain>
    </source>
</reference>
<dbReference type="InterPro" id="IPR036397">
    <property type="entry name" value="RNaseH_sf"/>
</dbReference>
<evidence type="ECO:0000313" key="2">
    <source>
        <dbReference type="Proteomes" id="UP000183635"/>
    </source>
</evidence>
<dbReference type="AlphaFoldDB" id="A0A1I3F869"/>
<dbReference type="GO" id="GO:0003676">
    <property type="term" value="F:nucleic acid binding"/>
    <property type="evidence" value="ECO:0007669"/>
    <property type="project" value="InterPro"/>
</dbReference>
<organism evidence="1 2">
    <name type="scientific">Paracoccus aminovorans</name>
    <dbReference type="NCBI Taxonomy" id="34004"/>
    <lineage>
        <taxon>Bacteria</taxon>
        <taxon>Pseudomonadati</taxon>
        <taxon>Pseudomonadota</taxon>
        <taxon>Alphaproteobacteria</taxon>
        <taxon>Rhodobacterales</taxon>
        <taxon>Paracoccaceae</taxon>
        <taxon>Paracoccus</taxon>
    </lineage>
</organism>
<dbReference type="STRING" id="34004.SAMN04488021_1644"/>